<organism evidence="2 3">
    <name type="scientific">Macrostomum lignano</name>
    <dbReference type="NCBI Taxonomy" id="282301"/>
    <lineage>
        <taxon>Eukaryota</taxon>
        <taxon>Metazoa</taxon>
        <taxon>Spiralia</taxon>
        <taxon>Lophotrochozoa</taxon>
        <taxon>Platyhelminthes</taxon>
        <taxon>Rhabditophora</taxon>
        <taxon>Macrostomorpha</taxon>
        <taxon>Macrostomida</taxon>
        <taxon>Macrostomidae</taxon>
        <taxon>Macrostomum</taxon>
    </lineage>
</organism>
<dbReference type="Proteomes" id="UP000095280">
    <property type="component" value="Unplaced"/>
</dbReference>
<proteinExistence type="predicted"/>
<evidence type="ECO:0000313" key="3">
    <source>
        <dbReference type="WBParaSite" id="maker-uti_cns_0007915-snap-gene-0.5-mRNA-1"/>
    </source>
</evidence>
<dbReference type="AlphaFoldDB" id="A0A1I8HT66"/>
<dbReference type="WBParaSite" id="maker-uti_cns_0007915-snap-gene-0.5-mRNA-1">
    <property type="protein sequence ID" value="maker-uti_cns_0007915-snap-gene-0.5-mRNA-1"/>
    <property type="gene ID" value="maker-uti_cns_0007915-snap-gene-0.5"/>
</dbReference>
<feature type="region of interest" description="Disordered" evidence="1">
    <location>
        <begin position="165"/>
        <end position="256"/>
    </location>
</feature>
<evidence type="ECO:0000313" key="2">
    <source>
        <dbReference type="Proteomes" id="UP000095280"/>
    </source>
</evidence>
<feature type="compositionally biased region" description="Low complexity" evidence="1">
    <location>
        <begin position="180"/>
        <end position="203"/>
    </location>
</feature>
<feature type="compositionally biased region" description="Pro residues" evidence="1">
    <location>
        <begin position="238"/>
        <end position="251"/>
    </location>
</feature>
<feature type="compositionally biased region" description="Polar residues" evidence="1">
    <location>
        <begin position="208"/>
        <end position="229"/>
    </location>
</feature>
<protein>
    <submittedName>
        <fullName evidence="3">Med13_N domain-containing protein</fullName>
    </submittedName>
</protein>
<accession>A0A1I8HT66</accession>
<keyword evidence="2" id="KW-1185">Reference proteome</keyword>
<name>A0A1I8HT66_9PLAT</name>
<feature type="region of interest" description="Disordered" evidence="1">
    <location>
        <begin position="1"/>
        <end position="53"/>
    </location>
</feature>
<evidence type="ECO:0000256" key="1">
    <source>
        <dbReference type="SAM" id="MobiDB-lite"/>
    </source>
</evidence>
<reference evidence="3" key="1">
    <citation type="submission" date="2016-11" db="UniProtKB">
        <authorList>
            <consortium name="WormBaseParasite"/>
        </authorList>
    </citation>
    <scope>IDENTIFICATION</scope>
</reference>
<sequence>MISAMWQQPKDFSGTGQYQRQQQQPVPLRHQDLQQRQQQSWPNHQSNCPQQQQQPLLQAMPQQMQFNQAPQFQQRNQLLQPSYQAIQPQQQQPEQLSTQYFENEEYFEHLLQPESVQHQFQAQMPQQQQYQQQQPALQTDWLAQQSSMQQQQQQPVFYAVNNNAQDGFRMPAPQPPPQQPLLLLPPQQPTTAAPAAAQPHAAPLPTPSGQVNSASTSVVKVENGGQSNEVAKRSEQPPQMPRPVRPPPPQMTPSADQMLQNRGQVMLALRPSQAMGVANRLPADQPALFELVGCLTGPAKPLRWRNIISDSSLPVADNNNNNKTSVGEWDFFLRDSIGGGEPLRCVYFEMDETEDDNQARQLLLQKQAQPQTVRCVGQICLSQTWFQCYSVRVCSQNETGQHALCRRKCETDWWKLFQQD</sequence>